<dbReference type="EnsemblMetazoa" id="AMAM008743-RA">
    <property type="protein sequence ID" value="AMAM008743-PA"/>
    <property type="gene ID" value="AMAM008743"/>
</dbReference>
<name>A0A182SKT7_9DIPT</name>
<dbReference type="SUPFAM" id="SSF55874">
    <property type="entry name" value="ATPase domain of HSP90 chaperone/DNA topoisomerase II/histidine kinase"/>
    <property type="match status" value="1"/>
</dbReference>
<dbReference type="VEuPathDB" id="VectorBase:AMAM008743"/>
<dbReference type="GO" id="GO:0004674">
    <property type="term" value="F:protein serine/threonine kinase activity"/>
    <property type="evidence" value="ECO:0007669"/>
    <property type="project" value="UniProtKB-KW"/>
</dbReference>
<dbReference type="Gene3D" id="3.30.565.10">
    <property type="entry name" value="Histidine kinase-like ATPase, C-terminal domain"/>
    <property type="match status" value="1"/>
</dbReference>
<feature type="domain" description="Histidine kinase/HSP90-like ATPase" evidence="2">
    <location>
        <begin position="10"/>
        <end position="143"/>
    </location>
</feature>
<keyword evidence="1" id="KW-0723">Serine/threonine-protein kinase</keyword>
<organism evidence="3 4">
    <name type="scientific">Anopheles maculatus</name>
    <dbReference type="NCBI Taxonomy" id="74869"/>
    <lineage>
        <taxon>Eukaryota</taxon>
        <taxon>Metazoa</taxon>
        <taxon>Ecdysozoa</taxon>
        <taxon>Arthropoda</taxon>
        <taxon>Hexapoda</taxon>
        <taxon>Insecta</taxon>
        <taxon>Pterygota</taxon>
        <taxon>Neoptera</taxon>
        <taxon>Endopterygota</taxon>
        <taxon>Diptera</taxon>
        <taxon>Nematocera</taxon>
        <taxon>Culicoidea</taxon>
        <taxon>Culicidae</taxon>
        <taxon>Anophelinae</taxon>
        <taxon>Anopheles</taxon>
        <taxon>Anopheles maculatus group</taxon>
    </lineage>
</organism>
<evidence type="ECO:0000313" key="3">
    <source>
        <dbReference type="EnsemblMetazoa" id="AMAM008743-PA"/>
    </source>
</evidence>
<dbReference type="InterPro" id="IPR050267">
    <property type="entry name" value="Anti-sigma-factor_SerPK"/>
</dbReference>
<dbReference type="Proteomes" id="UP000075901">
    <property type="component" value="Unassembled WGS sequence"/>
</dbReference>
<dbReference type="Pfam" id="PF13581">
    <property type="entry name" value="HATPase_c_2"/>
    <property type="match status" value="1"/>
</dbReference>
<sequence>MASVSTTLCLPASLSSLAELSNALYDFVAPFALDSALVYQIDLASCEAFTNIVKHAVNYDDSQKVIITLSNDGQQLILTLADDGEAIPDEIQRELGHAPSLSPDPLVHSSWPEGGMGLILIQSMMDNVSYQTENGRNTLTLIKRLPSEPS</sequence>
<evidence type="ECO:0000313" key="4">
    <source>
        <dbReference type="Proteomes" id="UP000075901"/>
    </source>
</evidence>
<dbReference type="CDD" id="cd16936">
    <property type="entry name" value="HATPase_RsbW-like"/>
    <property type="match status" value="1"/>
</dbReference>
<accession>A0A182SKT7</accession>
<keyword evidence="1" id="KW-0418">Kinase</keyword>
<dbReference type="InterPro" id="IPR036890">
    <property type="entry name" value="HATPase_C_sf"/>
</dbReference>
<keyword evidence="1" id="KW-0808">Transferase</keyword>
<reference evidence="3" key="2">
    <citation type="submission" date="2020-05" db="UniProtKB">
        <authorList>
            <consortium name="EnsemblMetazoa"/>
        </authorList>
    </citation>
    <scope>IDENTIFICATION</scope>
    <source>
        <strain evidence="3">maculatus3</strain>
    </source>
</reference>
<reference evidence="4" key="1">
    <citation type="submission" date="2013-09" db="EMBL/GenBank/DDBJ databases">
        <title>The Genome Sequence of Anopheles maculatus species B.</title>
        <authorList>
            <consortium name="The Broad Institute Genomics Platform"/>
            <person name="Neafsey D.E."/>
            <person name="Besansky N."/>
            <person name="Howell P."/>
            <person name="Walton C."/>
            <person name="Young S.K."/>
            <person name="Zeng Q."/>
            <person name="Gargeya S."/>
            <person name="Fitzgerald M."/>
            <person name="Haas B."/>
            <person name="Abouelleil A."/>
            <person name="Allen A.W."/>
            <person name="Alvarado L."/>
            <person name="Arachchi H.M."/>
            <person name="Berlin A.M."/>
            <person name="Chapman S.B."/>
            <person name="Gainer-Dewar J."/>
            <person name="Goldberg J."/>
            <person name="Griggs A."/>
            <person name="Gujja S."/>
            <person name="Hansen M."/>
            <person name="Howarth C."/>
            <person name="Imamovic A."/>
            <person name="Ireland A."/>
            <person name="Larimer J."/>
            <person name="McCowan C."/>
            <person name="Murphy C."/>
            <person name="Pearson M."/>
            <person name="Poon T.W."/>
            <person name="Priest M."/>
            <person name="Roberts A."/>
            <person name="Saif S."/>
            <person name="Shea T."/>
            <person name="Sisk P."/>
            <person name="Sykes S."/>
            <person name="Wortman J."/>
            <person name="Nusbaum C."/>
            <person name="Birren B."/>
        </authorList>
    </citation>
    <scope>NUCLEOTIDE SEQUENCE [LARGE SCALE GENOMIC DNA]</scope>
    <source>
        <strain evidence="4">maculatus3</strain>
    </source>
</reference>
<dbReference type="AlphaFoldDB" id="A0A182SKT7"/>
<dbReference type="InterPro" id="IPR003594">
    <property type="entry name" value="HATPase_dom"/>
</dbReference>
<evidence type="ECO:0000259" key="2">
    <source>
        <dbReference type="Pfam" id="PF13581"/>
    </source>
</evidence>
<keyword evidence="4" id="KW-1185">Reference proteome</keyword>
<dbReference type="PANTHER" id="PTHR35526:SF3">
    <property type="entry name" value="ANTI-SIGMA-F FACTOR RSBW"/>
    <property type="match status" value="1"/>
</dbReference>
<protein>
    <submittedName>
        <fullName evidence="3">HATPase_c domain-containing protein</fullName>
    </submittedName>
</protein>
<evidence type="ECO:0000256" key="1">
    <source>
        <dbReference type="ARBA" id="ARBA00022527"/>
    </source>
</evidence>
<proteinExistence type="predicted"/>
<dbReference type="PANTHER" id="PTHR35526">
    <property type="entry name" value="ANTI-SIGMA-F FACTOR RSBW-RELATED"/>
    <property type="match status" value="1"/>
</dbReference>